<organism evidence="2 3">
    <name type="scientific">Glossina pallidipes</name>
    <name type="common">Tsetse fly</name>
    <dbReference type="NCBI Taxonomy" id="7398"/>
    <lineage>
        <taxon>Eukaryota</taxon>
        <taxon>Metazoa</taxon>
        <taxon>Ecdysozoa</taxon>
        <taxon>Arthropoda</taxon>
        <taxon>Hexapoda</taxon>
        <taxon>Insecta</taxon>
        <taxon>Pterygota</taxon>
        <taxon>Neoptera</taxon>
        <taxon>Endopterygota</taxon>
        <taxon>Diptera</taxon>
        <taxon>Brachycera</taxon>
        <taxon>Muscomorpha</taxon>
        <taxon>Hippoboscoidea</taxon>
        <taxon>Glossinidae</taxon>
        <taxon>Glossina</taxon>
    </lineage>
</organism>
<name>A0A1A9ZAY5_GLOPL</name>
<evidence type="ECO:0000256" key="1">
    <source>
        <dbReference type="SAM" id="Phobius"/>
    </source>
</evidence>
<evidence type="ECO:0000313" key="2">
    <source>
        <dbReference type="EnsemblMetazoa" id="GPAI009077-PA"/>
    </source>
</evidence>
<protein>
    <submittedName>
        <fullName evidence="2">Uncharacterized protein</fullName>
    </submittedName>
</protein>
<reference evidence="2" key="2">
    <citation type="submission" date="2020-05" db="UniProtKB">
        <authorList>
            <consortium name="EnsemblMetazoa"/>
        </authorList>
    </citation>
    <scope>IDENTIFICATION</scope>
    <source>
        <strain evidence="2">IAEA</strain>
    </source>
</reference>
<dbReference type="Proteomes" id="UP000092445">
    <property type="component" value="Unassembled WGS sequence"/>
</dbReference>
<keyword evidence="1" id="KW-0472">Membrane</keyword>
<proteinExistence type="predicted"/>
<dbReference type="AlphaFoldDB" id="A0A1A9ZAY5"/>
<sequence>MLHFPAYFNGAFTQILGKRIKKPPSNPEEVQWERTRQVIFISIFNTFSSAPSPPPPPSPPQSIANINPVAHNRTKKNSRAKQAAVIYVCIVVVVVVVVVVDAFALIKAFKLQDAIKADITVFFLMDLEIEV</sequence>
<reference evidence="3" key="1">
    <citation type="submission" date="2014-03" db="EMBL/GenBank/DDBJ databases">
        <authorList>
            <person name="Aksoy S."/>
            <person name="Warren W."/>
            <person name="Wilson R.K."/>
        </authorList>
    </citation>
    <scope>NUCLEOTIDE SEQUENCE [LARGE SCALE GENOMIC DNA]</scope>
    <source>
        <strain evidence="3">IAEA</strain>
    </source>
</reference>
<feature type="transmembrane region" description="Helical" evidence="1">
    <location>
        <begin position="84"/>
        <end position="106"/>
    </location>
</feature>
<keyword evidence="1" id="KW-0812">Transmembrane</keyword>
<evidence type="ECO:0000313" key="3">
    <source>
        <dbReference type="Proteomes" id="UP000092445"/>
    </source>
</evidence>
<keyword evidence="3" id="KW-1185">Reference proteome</keyword>
<accession>A0A1A9ZAY5</accession>
<dbReference type="VEuPathDB" id="VectorBase:GPAI009077"/>
<dbReference type="EnsemblMetazoa" id="GPAI009077-RA">
    <property type="protein sequence ID" value="GPAI009077-PA"/>
    <property type="gene ID" value="GPAI009077"/>
</dbReference>
<keyword evidence="1" id="KW-1133">Transmembrane helix</keyword>